<dbReference type="Pfam" id="PF12799">
    <property type="entry name" value="LRR_4"/>
    <property type="match status" value="1"/>
</dbReference>
<dbReference type="InterPro" id="IPR025875">
    <property type="entry name" value="Leu-rich_rpt_4"/>
</dbReference>
<evidence type="ECO:0000256" key="2">
    <source>
        <dbReference type="ARBA" id="ARBA00022737"/>
    </source>
</evidence>
<dbReference type="PANTHER" id="PTHR47186">
    <property type="entry name" value="LEUCINE-RICH REPEAT-CONTAINING PROTEIN 57"/>
    <property type="match status" value="1"/>
</dbReference>
<evidence type="ECO:0000256" key="1">
    <source>
        <dbReference type="ARBA" id="ARBA00022614"/>
    </source>
</evidence>
<name>A0AAQ3PFW7_PASNO</name>
<organism evidence="3 4">
    <name type="scientific">Paspalum notatum var. saurae</name>
    <dbReference type="NCBI Taxonomy" id="547442"/>
    <lineage>
        <taxon>Eukaryota</taxon>
        <taxon>Viridiplantae</taxon>
        <taxon>Streptophyta</taxon>
        <taxon>Embryophyta</taxon>
        <taxon>Tracheophyta</taxon>
        <taxon>Spermatophyta</taxon>
        <taxon>Magnoliopsida</taxon>
        <taxon>Liliopsida</taxon>
        <taxon>Poales</taxon>
        <taxon>Poaceae</taxon>
        <taxon>PACMAD clade</taxon>
        <taxon>Panicoideae</taxon>
        <taxon>Andropogonodae</taxon>
        <taxon>Paspaleae</taxon>
        <taxon>Paspalinae</taxon>
        <taxon>Paspalum</taxon>
    </lineage>
</organism>
<keyword evidence="1" id="KW-0433">Leucine-rich repeat</keyword>
<dbReference type="PANTHER" id="PTHR47186:SF3">
    <property type="entry name" value="OS09G0267800 PROTEIN"/>
    <property type="match status" value="1"/>
</dbReference>
<dbReference type="InterPro" id="IPR001611">
    <property type="entry name" value="Leu-rich_rpt"/>
</dbReference>
<accession>A0AAQ3PFW7</accession>
<evidence type="ECO:0000313" key="4">
    <source>
        <dbReference type="Proteomes" id="UP001341281"/>
    </source>
</evidence>
<keyword evidence="4" id="KW-1185">Reference proteome</keyword>
<proteinExistence type="predicted"/>
<dbReference type="Gene3D" id="3.80.10.10">
    <property type="entry name" value="Ribonuclease Inhibitor"/>
    <property type="match status" value="1"/>
</dbReference>
<dbReference type="AlphaFoldDB" id="A0AAQ3PFW7"/>
<reference evidence="3 4" key="1">
    <citation type="submission" date="2024-02" db="EMBL/GenBank/DDBJ databases">
        <title>High-quality chromosome-scale genome assembly of Pensacola bahiagrass (Paspalum notatum Flugge var. saurae).</title>
        <authorList>
            <person name="Vega J.M."/>
            <person name="Podio M."/>
            <person name="Orjuela J."/>
            <person name="Siena L.A."/>
            <person name="Pessino S.C."/>
            <person name="Combes M.C."/>
            <person name="Mariac C."/>
            <person name="Albertini E."/>
            <person name="Pupilli F."/>
            <person name="Ortiz J.P.A."/>
            <person name="Leblanc O."/>
        </authorList>
    </citation>
    <scope>NUCLEOTIDE SEQUENCE [LARGE SCALE GENOMIC DNA]</scope>
    <source>
        <strain evidence="3">R1</strain>
        <tissue evidence="3">Leaf</tissue>
    </source>
</reference>
<sequence>MTGTSIPHEELDVALGNLTNLKRLRLSHCNINAVDFIGTLTNLVDLDLSSNFDLACLPESVGNLKRLQTLDLSRCGNLESLPEIIGTLGLKSLLLEECSIELMDQASSLVHYSQTLPVFKVLSDDVSGCRKLHLLEGANHINELSILSLENVRCLEEASKAKLVDKHISELAWTVGVDRHLKDNKLLE</sequence>
<dbReference type="Pfam" id="PF00560">
    <property type="entry name" value="LRR_1"/>
    <property type="match status" value="1"/>
</dbReference>
<evidence type="ECO:0000313" key="3">
    <source>
        <dbReference type="EMBL" id="WVZ50144.1"/>
    </source>
</evidence>
<gene>
    <name evidence="3" type="ORF">U9M48_001430</name>
</gene>
<keyword evidence="2" id="KW-0677">Repeat</keyword>
<dbReference type="Proteomes" id="UP001341281">
    <property type="component" value="Chromosome 01"/>
</dbReference>
<dbReference type="SUPFAM" id="SSF52058">
    <property type="entry name" value="L domain-like"/>
    <property type="match status" value="1"/>
</dbReference>
<dbReference type="EMBL" id="CP144745">
    <property type="protein sequence ID" value="WVZ50144.1"/>
    <property type="molecule type" value="Genomic_DNA"/>
</dbReference>
<protein>
    <submittedName>
        <fullName evidence="3">Uncharacterized protein</fullName>
    </submittedName>
</protein>
<dbReference type="InterPro" id="IPR032675">
    <property type="entry name" value="LRR_dom_sf"/>
</dbReference>